<feature type="transmembrane region" description="Helical" evidence="2">
    <location>
        <begin position="152"/>
        <end position="175"/>
    </location>
</feature>
<keyword evidence="2" id="KW-1133">Transmembrane helix</keyword>
<dbReference type="Proteomes" id="UP001152747">
    <property type="component" value="Unassembled WGS sequence"/>
</dbReference>
<feature type="region of interest" description="Disordered" evidence="1">
    <location>
        <begin position="119"/>
        <end position="144"/>
    </location>
</feature>
<comment type="caution">
    <text evidence="4">The sequence shown here is derived from an EMBL/GenBank/DDBJ whole genome shotgun (WGS) entry which is preliminary data.</text>
</comment>
<organism evidence="4 5">
    <name type="scientific">Caenorhabditis angaria</name>
    <dbReference type="NCBI Taxonomy" id="860376"/>
    <lineage>
        <taxon>Eukaryota</taxon>
        <taxon>Metazoa</taxon>
        <taxon>Ecdysozoa</taxon>
        <taxon>Nematoda</taxon>
        <taxon>Chromadorea</taxon>
        <taxon>Rhabditida</taxon>
        <taxon>Rhabditina</taxon>
        <taxon>Rhabditomorpha</taxon>
        <taxon>Rhabditoidea</taxon>
        <taxon>Rhabditidae</taxon>
        <taxon>Peloderinae</taxon>
        <taxon>Caenorhabditis</taxon>
    </lineage>
</organism>
<keyword evidence="2" id="KW-0472">Membrane</keyword>
<gene>
    <name evidence="4" type="ORF">CAMP_LOCUS14840</name>
</gene>
<evidence type="ECO:0000256" key="3">
    <source>
        <dbReference type="SAM" id="SignalP"/>
    </source>
</evidence>
<evidence type="ECO:0000313" key="4">
    <source>
        <dbReference type="EMBL" id="CAI5452203.1"/>
    </source>
</evidence>
<keyword evidence="2" id="KW-0812">Transmembrane</keyword>
<dbReference type="EMBL" id="CANHGI010000005">
    <property type="protein sequence ID" value="CAI5452203.1"/>
    <property type="molecule type" value="Genomic_DNA"/>
</dbReference>
<protein>
    <submittedName>
        <fullName evidence="4">Uncharacterized protein</fullName>
    </submittedName>
</protein>
<accession>A0A9P1IZD6</accession>
<keyword evidence="5" id="KW-1185">Reference proteome</keyword>
<feature type="chain" id="PRO_5040266799" evidence="3">
    <location>
        <begin position="23"/>
        <end position="222"/>
    </location>
</feature>
<sequence>MCFIINIIFIILTIYFSSLSLAEDQFFHLEPPYKYYDYMCPGRPFSIGGFPWVFTEDSSCEYHKNNLGHLGVDVFGVGKQHFHSANNKTICCIPHVTGSNAPWVEGSSNYEIYHRPRERQISKKSTSTTKNDIDSDYEENEKSEESSTNMDFMYFFVGAAAAQLIFMTCAIVFFLRSKNRIMIGIPKDHESILTTMKRKNMNNTSTTIGVSDVNIDSDLQSI</sequence>
<evidence type="ECO:0000256" key="2">
    <source>
        <dbReference type="SAM" id="Phobius"/>
    </source>
</evidence>
<reference evidence="4" key="1">
    <citation type="submission" date="2022-11" db="EMBL/GenBank/DDBJ databases">
        <authorList>
            <person name="Kikuchi T."/>
        </authorList>
    </citation>
    <scope>NUCLEOTIDE SEQUENCE</scope>
    <source>
        <strain evidence="4">PS1010</strain>
    </source>
</reference>
<evidence type="ECO:0000256" key="1">
    <source>
        <dbReference type="SAM" id="MobiDB-lite"/>
    </source>
</evidence>
<keyword evidence="3" id="KW-0732">Signal</keyword>
<proteinExistence type="predicted"/>
<dbReference type="AlphaFoldDB" id="A0A9P1IZD6"/>
<name>A0A9P1IZD6_9PELO</name>
<evidence type="ECO:0000313" key="5">
    <source>
        <dbReference type="Proteomes" id="UP001152747"/>
    </source>
</evidence>
<feature type="signal peptide" evidence="3">
    <location>
        <begin position="1"/>
        <end position="22"/>
    </location>
</feature>